<dbReference type="GO" id="GO:0005524">
    <property type="term" value="F:ATP binding"/>
    <property type="evidence" value="ECO:0007669"/>
    <property type="project" value="InterPro"/>
</dbReference>
<proteinExistence type="predicted"/>
<name>A0A3N4KQ29_9PEZI</name>
<dbReference type="InParanoid" id="A0A3N4KQ29"/>
<dbReference type="GO" id="GO:0004672">
    <property type="term" value="F:protein kinase activity"/>
    <property type="evidence" value="ECO:0007669"/>
    <property type="project" value="InterPro"/>
</dbReference>
<dbReference type="STRING" id="1392247.A0A3N4KQ29"/>
<dbReference type="Proteomes" id="UP000277580">
    <property type="component" value="Unassembled WGS sequence"/>
</dbReference>
<feature type="region of interest" description="Disordered" evidence="1">
    <location>
        <begin position="175"/>
        <end position="217"/>
    </location>
</feature>
<keyword evidence="4" id="KW-1185">Reference proteome</keyword>
<organism evidence="3 4">
    <name type="scientific">Morchella conica CCBAS932</name>
    <dbReference type="NCBI Taxonomy" id="1392247"/>
    <lineage>
        <taxon>Eukaryota</taxon>
        <taxon>Fungi</taxon>
        <taxon>Dikarya</taxon>
        <taxon>Ascomycota</taxon>
        <taxon>Pezizomycotina</taxon>
        <taxon>Pezizomycetes</taxon>
        <taxon>Pezizales</taxon>
        <taxon>Morchellaceae</taxon>
        <taxon>Morchella</taxon>
    </lineage>
</organism>
<dbReference type="PANTHER" id="PTHR37542:SF1">
    <property type="entry name" value="PRION-INHIBITION AND PROPAGATION HELO DOMAIN-CONTAINING PROTEIN"/>
    <property type="match status" value="1"/>
</dbReference>
<gene>
    <name evidence="3" type="ORF">P167DRAFT_565249</name>
</gene>
<dbReference type="Gene3D" id="1.10.510.10">
    <property type="entry name" value="Transferase(Phosphotransferase) domain 1"/>
    <property type="match status" value="1"/>
</dbReference>
<evidence type="ECO:0000313" key="3">
    <source>
        <dbReference type="EMBL" id="RPB12600.1"/>
    </source>
</evidence>
<evidence type="ECO:0000256" key="1">
    <source>
        <dbReference type="SAM" id="MobiDB-lite"/>
    </source>
</evidence>
<dbReference type="OrthoDB" id="1911848at2759"/>
<feature type="compositionally biased region" description="Gly residues" evidence="1">
    <location>
        <begin position="202"/>
        <end position="217"/>
    </location>
</feature>
<dbReference type="AlphaFoldDB" id="A0A3N4KQ29"/>
<evidence type="ECO:0000313" key="4">
    <source>
        <dbReference type="Proteomes" id="UP000277580"/>
    </source>
</evidence>
<dbReference type="SUPFAM" id="SSF56112">
    <property type="entry name" value="Protein kinase-like (PK-like)"/>
    <property type="match status" value="1"/>
</dbReference>
<feature type="domain" description="Protein kinase" evidence="2">
    <location>
        <begin position="245"/>
        <end position="539"/>
    </location>
</feature>
<sequence>MILHPPSAKIRNFYPTTTEQQRQKGLSGVFTSIVLFRVSELKPLTGRSLYQRYRNYKDAEQDLKDLTVLLKNHWLKIEAKLGLIKDLQDVLGETLHQHFTELFEILIRKLGEAQHKIESVDRKQGRLKRAKFAALVKESLEAAITELDKWQAQVELPYYLMARISNPRVDEKLAAVTQRSRGDTKGAEEIKRLRDTMKSESDGGGTTPRGGEGGWAGRGGKSCWVEASRLSDGGRVVDPYASSELKLVKLAGKEYLADIILIKNLPDEGQMAMAGIRDVARILAQSEPLTFGILKCYGVVKELRNHKSEIVFQVLFSIPDKLDQPRSLRSYLTAAQDERRTKYPLNERFALAKRVARSVMFVHTSNLVHKSVRPDTIVLFQDRKSLLGVPFLVGFQKIRPASGATTMVSDAEWEKDLYRHPTRQGLKPEDTYKMQHDIYSLGVLLLEIGLWTSFVHWNGEHKRFEPGPELKVDADTLAMKDVKRKANIIKGLLLKMAMELLPGAMGPKYAEVVISCLTCLDRGNDKFESEEGLVDEDGIVVGVRYVEIMRAVTDEMGFFCGGVLGCDETRGNRGLKLIHVREAKLTVPLSGQKKSG</sequence>
<evidence type="ECO:0000259" key="2">
    <source>
        <dbReference type="PROSITE" id="PS50011"/>
    </source>
</evidence>
<accession>A0A3N4KQ29</accession>
<protein>
    <recommendedName>
        <fullName evidence="2">Protein kinase domain-containing protein</fullName>
    </recommendedName>
</protein>
<dbReference type="PROSITE" id="PS50011">
    <property type="entry name" value="PROTEIN_KINASE_DOM"/>
    <property type="match status" value="1"/>
</dbReference>
<reference evidence="3 4" key="1">
    <citation type="journal article" date="2018" name="Nat. Ecol. Evol.">
        <title>Pezizomycetes genomes reveal the molecular basis of ectomycorrhizal truffle lifestyle.</title>
        <authorList>
            <person name="Murat C."/>
            <person name="Payen T."/>
            <person name="Noel B."/>
            <person name="Kuo A."/>
            <person name="Morin E."/>
            <person name="Chen J."/>
            <person name="Kohler A."/>
            <person name="Krizsan K."/>
            <person name="Balestrini R."/>
            <person name="Da Silva C."/>
            <person name="Montanini B."/>
            <person name="Hainaut M."/>
            <person name="Levati E."/>
            <person name="Barry K.W."/>
            <person name="Belfiori B."/>
            <person name="Cichocki N."/>
            <person name="Clum A."/>
            <person name="Dockter R.B."/>
            <person name="Fauchery L."/>
            <person name="Guy J."/>
            <person name="Iotti M."/>
            <person name="Le Tacon F."/>
            <person name="Lindquist E.A."/>
            <person name="Lipzen A."/>
            <person name="Malagnac F."/>
            <person name="Mello A."/>
            <person name="Molinier V."/>
            <person name="Miyauchi S."/>
            <person name="Poulain J."/>
            <person name="Riccioni C."/>
            <person name="Rubini A."/>
            <person name="Sitrit Y."/>
            <person name="Splivallo R."/>
            <person name="Traeger S."/>
            <person name="Wang M."/>
            <person name="Zifcakova L."/>
            <person name="Wipf D."/>
            <person name="Zambonelli A."/>
            <person name="Paolocci F."/>
            <person name="Nowrousian M."/>
            <person name="Ottonello S."/>
            <person name="Baldrian P."/>
            <person name="Spatafora J.W."/>
            <person name="Henrissat B."/>
            <person name="Nagy L.G."/>
            <person name="Aury J.M."/>
            <person name="Wincker P."/>
            <person name="Grigoriev I.V."/>
            <person name="Bonfante P."/>
            <person name="Martin F.M."/>
        </authorList>
    </citation>
    <scope>NUCLEOTIDE SEQUENCE [LARGE SCALE GENOMIC DNA]</scope>
    <source>
        <strain evidence="3 4">CCBAS932</strain>
    </source>
</reference>
<dbReference type="InterPro" id="IPR011009">
    <property type="entry name" value="Kinase-like_dom_sf"/>
</dbReference>
<feature type="compositionally biased region" description="Basic and acidic residues" evidence="1">
    <location>
        <begin position="180"/>
        <end position="201"/>
    </location>
</feature>
<dbReference type="InterPro" id="IPR000719">
    <property type="entry name" value="Prot_kinase_dom"/>
</dbReference>
<dbReference type="PANTHER" id="PTHR37542">
    <property type="entry name" value="HELO DOMAIN-CONTAINING PROTEIN-RELATED"/>
    <property type="match status" value="1"/>
</dbReference>
<dbReference type="EMBL" id="ML119128">
    <property type="protein sequence ID" value="RPB12600.1"/>
    <property type="molecule type" value="Genomic_DNA"/>
</dbReference>